<dbReference type="GO" id="GO:0008236">
    <property type="term" value="F:serine-type peptidase activity"/>
    <property type="evidence" value="ECO:0007669"/>
    <property type="project" value="UniProtKB-KW"/>
</dbReference>
<dbReference type="EMBL" id="LEKV01003832">
    <property type="protein sequence ID" value="KVH97440.1"/>
    <property type="molecule type" value="Genomic_DNA"/>
</dbReference>
<dbReference type="InterPro" id="IPR005151">
    <property type="entry name" value="Tail-specific_protease"/>
</dbReference>
<dbReference type="Gene3D" id="3.30.750.44">
    <property type="match status" value="2"/>
</dbReference>
<evidence type="ECO:0000259" key="4">
    <source>
        <dbReference type="SMART" id="SM00245"/>
    </source>
</evidence>
<dbReference type="GO" id="GO:0004175">
    <property type="term" value="F:endopeptidase activity"/>
    <property type="evidence" value="ECO:0007669"/>
    <property type="project" value="TreeGrafter"/>
</dbReference>
<gene>
    <name evidence="5" type="ORF">Ccrd_000475</name>
</gene>
<organism evidence="5 6">
    <name type="scientific">Cynara cardunculus var. scolymus</name>
    <name type="common">Globe artichoke</name>
    <name type="synonym">Cynara scolymus</name>
    <dbReference type="NCBI Taxonomy" id="59895"/>
    <lineage>
        <taxon>Eukaryota</taxon>
        <taxon>Viridiplantae</taxon>
        <taxon>Streptophyta</taxon>
        <taxon>Embryophyta</taxon>
        <taxon>Tracheophyta</taxon>
        <taxon>Spermatophyta</taxon>
        <taxon>Magnoliopsida</taxon>
        <taxon>eudicotyledons</taxon>
        <taxon>Gunneridae</taxon>
        <taxon>Pentapetalae</taxon>
        <taxon>asterids</taxon>
        <taxon>campanulids</taxon>
        <taxon>Asterales</taxon>
        <taxon>Asteraceae</taxon>
        <taxon>Carduoideae</taxon>
        <taxon>Cardueae</taxon>
        <taxon>Carduinae</taxon>
        <taxon>Cynara</taxon>
    </lineage>
</organism>
<dbReference type="Gene3D" id="3.90.226.10">
    <property type="entry name" value="2-enoyl-CoA Hydratase, Chain A, domain 1"/>
    <property type="match status" value="2"/>
</dbReference>
<reference evidence="5 6" key="1">
    <citation type="journal article" date="2016" name="Sci. Rep.">
        <title>The genome sequence of the outbreeding globe artichoke constructed de novo incorporating a phase-aware low-pass sequencing strategy of F1 progeny.</title>
        <authorList>
            <person name="Scaglione D."/>
            <person name="Reyes-Chin-Wo S."/>
            <person name="Acquadro A."/>
            <person name="Froenicke L."/>
            <person name="Portis E."/>
            <person name="Beitel C."/>
            <person name="Tirone M."/>
            <person name="Mauro R."/>
            <person name="Lo Monaco A."/>
            <person name="Mauromicale G."/>
            <person name="Faccioli P."/>
            <person name="Cattivelli L."/>
            <person name="Rieseberg L."/>
            <person name="Michelmore R."/>
            <person name="Lanteri S."/>
        </authorList>
    </citation>
    <scope>NUCLEOTIDE SEQUENCE [LARGE SCALE GENOMIC DNA]</scope>
    <source>
        <strain evidence="5">2C</strain>
    </source>
</reference>
<dbReference type="PANTHER" id="PTHR32060:SF31">
    <property type="entry name" value="CARBOXYL-TERMINAL-PROCESSING PEPTIDASE 1, CHLOROPLASTIC"/>
    <property type="match status" value="1"/>
</dbReference>
<dbReference type="AlphaFoldDB" id="A0A103XV70"/>
<proteinExistence type="predicted"/>
<dbReference type="STRING" id="59895.A0A103XV70"/>
<dbReference type="CDD" id="cd07560">
    <property type="entry name" value="Peptidase_S41_CPP"/>
    <property type="match status" value="1"/>
</dbReference>
<feature type="domain" description="Tail specific protease" evidence="4">
    <location>
        <begin position="246"/>
        <end position="410"/>
    </location>
</feature>
<evidence type="ECO:0000313" key="5">
    <source>
        <dbReference type="EMBL" id="KVH97440.1"/>
    </source>
</evidence>
<dbReference type="InterPro" id="IPR004447">
    <property type="entry name" value="Peptidase_S41A"/>
</dbReference>
<dbReference type="GO" id="GO:0006508">
    <property type="term" value="P:proteolysis"/>
    <property type="evidence" value="ECO:0007669"/>
    <property type="project" value="UniProtKB-KW"/>
</dbReference>
<evidence type="ECO:0000256" key="1">
    <source>
        <dbReference type="ARBA" id="ARBA00022670"/>
    </source>
</evidence>
<protein>
    <submittedName>
        <fullName evidence="5">Interphotoreceptor retinol-binding</fullName>
    </submittedName>
</protein>
<dbReference type="FunFam" id="3.30.750.44:FF:000010">
    <property type="entry name" value="Carboxyl-terminal-processing peptidase 1 chloroplastic"/>
    <property type="match status" value="1"/>
</dbReference>
<dbReference type="SUPFAM" id="SSF52096">
    <property type="entry name" value="ClpP/crotonase"/>
    <property type="match status" value="1"/>
</dbReference>
<keyword evidence="3" id="KW-0720">Serine protease</keyword>
<dbReference type="InterPro" id="IPR029045">
    <property type="entry name" value="ClpP/crotonase-like_dom_sf"/>
</dbReference>
<keyword evidence="6" id="KW-1185">Reference proteome</keyword>
<keyword evidence="2" id="KW-0378">Hydrolase</keyword>
<dbReference type="Proteomes" id="UP000243975">
    <property type="component" value="Unassembled WGS sequence"/>
</dbReference>
<dbReference type="PANTHER" id="PTHR32060">
    <property type="entry name" value="TAIL-SPECIFIC PROTEASE"/>
    <property type="match status" value="1"/>
</dbReference>
<evidence type="ECO:0000313" key="6">
    <source>
        <dbReference type="Proteomes" id="UP000243975"/>
    </source>
</evidence>
<comment type="caution">
    <text evidence="5">The sequence shown here is derived from an EMBL/GenBank/DDBJ whole genome shotgun (WGS) entry which is preliminary data.</text>
</comment>
<keyword evidence="1" id="KW-0645">Protease</keyword>
<evidence type="ECO:0000256" key="3">
    <source>
        <dbReference type="ARBA" id="ARBA00022825"/>
    </source>
</evidence>
<evidence type="ECO:0000256" key="2">
    <source>
        <dbReference type="ARBA" id="ARBA00022801"/>
    </source>
</evidence>
<dbReference type="OMA" id="TWSIVDE"/>
<dbReference type="Gramene" id="KVH97440">
    <property type="protein sequence ID" value="KVH97440"/>
    <property type="gene ID" value="Ccrd_000475"/>
</dbReference>
<name>A0A103XV70_CYNCS</name>
<sequence length="428" mass="47404">MRVFLLCNSSSSSLSFSPPPIAHHRPQKPLLIPPQKPSLIGSLTGAALSFNLLFFSPLSPLPPPSIASDFTPSVFQSECREEDQRREEERRFERAPELVTNEEIVKEAWEIVNDSFLGGDRNRWSPQSWLQKKEDIMGTSLPTRSKAHDVIRRMLSSLGDPYTRFLSPAEFSKMARYDMSGIGVNLREIPDENGEVKLMVLGLILDGPAHTAGVRQGKSTFEALSILQGPNDTSVNIMVVKHGNCGPIQSIEVQRQLVAKTPVFYRLEQMDNGKTSVGYVRLKEFNALARKDLVTAMRRLQGMGASFFVLDLRDNLGGLVIYTAGREPQSVRSIVAETVPLVTAPVIVATALHDNCRAILVGERTYGKGLIQSVFELHDGSGVVVTVGKYVTPNHLDINGNGIDPDYKKFPAWNEVVERLSKCQKQHG</sequence>
<dbReference type="Pfam" id="PF03572">
    <property type="entry name" value="Peptidase_S41"/>
    <property type="match status" value="2"/>
</dbReference>
<accession>A0A103XV70</accession>
<dbReference type="SMART" id="SM00245">
    <property type="entry name" value="TSPc"/>
    <property type="match status" value="1"/>
</dbReference>